<dbReference type="EC" id="6.3.5.-" evidence="1"/>
<keyword evidence="2" id="KW-0808">Transferase</keyword>
<dbReference type="AlphaFoldDB" id="A0A368BPC0"/>
<dbReference type="GO" id="GO:0050566">
    <property type="term" value="F:asparaginyl-tRNA synthase (glutamine-hydrolyzing) activity"/>
    <property type="evidence" value="ECO:0007669"/>
    <property type="project" value="RHEA"/>
</dbReference>
<sequence length="93" mass="10830">MDKIELKNLLFLARIGAKEEDYPKIIEKLKTTFGMIDQMNELDLDHLEPLNNPLELTNVSRTDSEHNRNNKKEFLASSPKSDENFFVVPRIVE</sequence>
<dbReference type="Proteomes" id="UP000252147">
    <property type="component" value="Unassembled WGS sequence"/>
</dbReference>
<comment type="function">
    <text evidence="1">Allows the formation of correctly charged Asn-tRNA(Asn) or Gln-tRNA(Gln) through the transamidation of misacylated Asp-tRNA(Asn) or Glu-tRNA(Gln) in organisms which lack either or both of asparaginyl-tRNA or glutaminyl-tRNA synthetases. The reaction takes place in the presence of glutamine and ATP through an activated phospho-Asp-tRNA(Asn) or phospho-Glu-tRNA(Gln).</text>
</comment>
<evidence type="ECO:0000256" key="1">
    <source>
        <dbReference type="HAMAP-Rule" id="MF_00122"/>
    </source>
</evidence>
<accession>A0A368BPC0</accession>
<dbReference type="GO" id="GO:0006450">
    <property type="term" value="P:regulation of translational fidelity"/>
    <property type="evidence" value="ECO:0007669"/>
    <property type="project" value="InterPro"/>
</dbReference>
<comment type="subunit">
    <text evidence="1">Heterotrimer of A, B and C subunits.</text>
</comment>
<dbReference type="GO" id="GO:0005524">
    <property type="term" value="F:ATP binding"/>
    <property type="evidence" value="ECO:0007669"/>
    <property type="project" value="UniProtKB-KW"/>
</dbReference>
<dbReference type="GO" id="GO:0006412">
    <property type="term" value="P:translation"/>
    <property type="evidence" value="ECO:0007669"/>
    <property type="project" value="UniProtKB-UniRule"/>
</dbReference>
<keyword evidence="1" id="KW-0067">ATP-binding</keyword>
<name>A0A368BPC0_9GAMM</name>
<dbReference type="NCBIfam" id="TIGR00135">
    <property type="entry name" value="gatC"/>
    <property type="match status" value="1"/>
</dbReference>
<keyword evidence="1" id="KW-0436">Ligase</keyword>
<dbReference type="Pfam" id="PF02686">
    <property type="entry name" value="GatC"/>
    <property type="match status" value="1"/>
</dbReference>
<proteinExistence type="inferred from homology"/>
<dbReference type="HAMAP" id="MF_00122">
    <property type="entry name" value="GatC"/>
    <property type="match status" value="1"/>
</dbReference>
<dbReference type="SUPFAM" id="SSF141000">
    <property type="entry name" value="Glu-tRNAGln amidotransferase C subunit"/>
    <property type="match status" value="1"/>
</dbReference>
<dbReference type="InterPro" id="IPR003837">
    <property type="entry name" value="GatC"/>
</dbReference>
<comment type="catalytic activity">
    <reaction evidence="1">
        <text>L-glutamyl-tRNA(Gln) + L-glutamine + ATP + H2O = L-glutaminyl-tRNA(Gln) + L-glutamate + ADP + phosphate + H(+)</text>
        <dbReference type="Rhea" id="RHEA:17521"/>
        <dbReference type="Rhea" id="RHEA-COMP:9681"/>
        <dbReference type="Rhea" id="RHEA-COMP:9684"/>
        <dbReference type="ChEBI" id="CHEBI:15377"/>
        <dbReference type="ChEBI" id="CHEBI:15378"/>
        <dbReference type="ChEBI" id="CHEBI:29985"/>
        <dbReference type="ChEBI" id="CHEBI:30616"/>
        <dbReference type="ChEBI" id="CHEBI:43474"/>
        <dbReference type="ChEBI" id="CHEBI:58359"/>
        <dbReference type="ChEBI" id="CHEBI:78520"/>
        <dbReference type="ChEBI" id="CHEBI:78521"/>
        <dbReference type="ChEBI" id="CHEBI:456216"/>
    </reaction>
</comment>
<dbReference type="EMBL" id="QOPD01000002">
    <property type="protein sequence ID" value="RCL38717.1"/>
    <property type="molecule type" value="Genomic_DNA"/>
</dbReference>
<dbReference type="Gene3D" id="1.10.20.60">
    <property type="entry name" value="Glu-tRNAGln amidotransferase C subunit, N-terminal domain"/>
    <property type="match status" value="1"/>
</dbReference>
<comment type="similarity">
    <text evidence="1">Belongs to the GatC family.</text>
</comment>
<reference evidence="2 3" key="1">
    <citation type="journal article" date="2018" name="Microbiome">
        <title>Fine metagenomic profile of the Mediterranean stratified and mixed water columns revealed by assembly and recruitment.</title>
        <authorList>
            <person name="Haro-Moreno J.M."/>
            <person name="Lopez-Perez M."/>
            <person name="De La Torre J.R."/>
            <person name="Picazo A."/>
            <person name="Camacho A."/>
            <person name="Rodriguez-Valera F."/>
        </authorList>
    </citation>
    <scope>NUCLEOTIDE SEQUENCE [LARGE SCALE GENOMIC DNA]</scope>
    <source>
        <strain evidence="2">MED-G83</strain>
    </source>
</reference>
<comment type="caution">
    <text evidence="2">The sequence shown here is derived from an EMBL/GenBank/DDBJ whole genome shotgun (WGS) entry which is preliminary data.</text>
</comment>
<protein>
    <recommendedName>
        <fullName evidence="1">Aspartyl/glutamyl-tRNA(Asn/Gln) amidotransferase subunit C</fullName>
        <shortName evidence="1">Asp/Glu-ADT subunit C</shortName>
        <ecNumber evidence="1">6.3.5.-</ecNumber>
    </recommendedName>
</protein>
<dbReference type="GO" id="GO:0050567">
    <property type="term" value="F:glutaminyl-tRNA synthase (glutamine-hydrolyzing) activity"/>
    <property type="evidence" value="ECO:0007669"/>
    <property type="project" value="UniProtKB-UniRule"/>
</dbReference>
<keyword evidence="1" id="KW-0547">Nucleotide-binding</keyword>
<dbReference type="GO" id="GO:0016740">
    <property type="term" value="F:transferase activity"/>
    <property type="evidence" value="ECO:0007669"/>
    <property type="project" value="UniProtKB-KW"/>
</dbReference>
<dbReference type="PANTHER" id="PTHR15004">
    <property type="entry name" value="GLUTAMYL-TRNA(GLN) AMIDOTRANSFERASE SUBUNIT C, MITOCHONDRIAL"/>
    <property type="match status" value="1"/>
</dbReference>
<comment type="catalytic activity">
    <reaction evidence="1">
        <text>L-aspartyl-tRNA(Asn) + L-glutamine + ATP + H2O = L-asparaginyl-tRNA(Asn) + L-glutamate + ADP + phosphate + 2 H(+)</text>
        <dbReference type="Rhea" id="RHEA:14513"/>
        <dbReference type="Rhea" id="RHEA-COMP:9674"/>
        <dbReference type="Rhea" id="RHEA-COMP:9677"/>
        <dbReference type="ChEBI" id="CHEBI:15377"/>
        <dbReference type="ChEBI" id="CHEBI:15378"/>
        <dbReference type="ChEBI" id="CHEBI:29985"/>
        <dbReference type="ChEBI" id="CHEBI:30616"/>
        <dbReference type="ChEBI" id="CHEBI:43474"/>
        <dbReference type="ChEBI" id="CHEBI:58359"/>
        <dbReference type="ChEBI" id="CHEBI:78515"/>
        <dbReference type="ChEBI" id="CHEBI:78516"/>
        <dbReference type="ChEBI" id="CHEBI:456216"/>
    </reaction>
</comment>
<dbReference type="PANTHER" id="PTHR15004:SF0">
    <property type="entry name" value="GLUTAMYL-TRNA(GLN) AMIDOTRANSFERASE SUBUNIT C, MITOCHONDRIAL"/>
    <property type="match status" value="1"/>
</dbReference>
<dbReference type="GO" id="GO:0070681">
    <property type="term" value="P:glutaminyl-tRNAGln biosynthesis via transamidation"/>
    <property type="evidence" value="ECO:0007669"/>
    <property type="project" value="TreeGrafter"/>
</dbReference>
<evidence type="ECO:0000313" key="3">
    <source>
        <dbReference type="Proteomes" id="UP000252147"/>
    </source>
</evidence>
<organism evidence="2 3">
    <name type="scientific">SAR86 cluster bacterium</name>
    <dbReference type="NCBI Taxonomy" id="2030880"/>
    <lineage>
        <taxon>Bacteria</taxon>
        <taxon>Pseudomonadati</taxon>
        <taxon>Pseudomonadota</taxon>
        <taxon>Gammaproteobacteria</taxon>
        <taxon>SAR86 cluster</taxon>
    </lineage>
</organism>
<gene>
    <name evidence="1 2" type="primary">gatC</name>
    <name evidence="2" type="ORF">DBW97_01525</name>
</gene>
<evidence type="ECO:0000313" key="2">
    <source>
        <dbReference type="EMBL" id="RCL38717.1"/>
    </source>
</evidence>
<dbReference type="InterPro" id="IPR036113">
    <property type="entry name" value="Asp/Glu-ADT_sf_sub_c"/>
</dbReference>
<keyword evidence="1" id="KW-0648">Protein biosynthesis</keyword>